<keyword evidence="3" id="KW-1185">Reference proteome</keyword>
<name>A0A1L8WL30_9ENTE</name>
<sequence>MPIKLEKFSVLITNDRTQAKAYEIQVNKAGTNKNDIIDHSDQSTERTTKYKLTEMIQMLKKVTVKVKSNKKTEGSFSFPENFIRQNFNNWYTF</sequence>
<evidence type="ECO:0000313" key="2">
    <source>
        <dbReference type="EMBL" id="OJG81731.1"/>
    </source>
</evidence>
<protein>
    <recommendedName>
        <fullName evidence="1">WxL Interacting Protein peptidoglycan binding domain-containing protein</fullName>
    </recommendedName>
</protein>
<feature type="domain" description="WxL Interacting Protein peptidoglycan binding" evidence="1">
    <location>
        <begin position="6"/>
        <end position="81"/>
    </location>
</feature>
<comment type="caution">
    <text evidence="2">The sequence shown here is derived from an EMBL/GenBank/DDBJ whole genome shotgun (WGS) entry which is preliminary data.</text>
</comment>
<proteinExistence type="predicted"/>
<gene>
    <name evidence="2" type="ORF">RV14_GL000258</name>
</gene>
<organism evidence="2 3">
    <name type="scientific">Enterococcus ratti</name>
    <dbReference type="NCBI Taxonomy" id="150033"/>
    <lineage>
        <taxon>Bacteria</taxon>
        <taxon>Bacillati</taxon>
        <taxon>Bacillota</taxon>
        <taxon>Bacilli</taxon>
        <taxon>Lactobacillales</taxon>
        <taxon>Enterococcaceae</taxon>
        <taxon>Enterococcus</taxon>
    </lineage>
</organism>
<evidence type="ECO:0000313" key="3">
    <source>
        <dbReference type="Proteomes" id="UP000182152"/>
    </source>
</evidence>
<evidence type="ECO:0000259" key="1">
    <source>
        <dbReference type="Pfam" id="PF06030"/>
    </source>
</evidence>
<dbReference type="RefSeq" id="WP_071855467.1">
    <property type="nucleotide sequence ID" value="NZ_JBCLRY010000011.1"/>
</dbReference>
<dbReference type="Proteomes" id="UP000182152">
    <property type="component" value="Unassembled WGS sequence"/>
</dbReference>
<dbReference type="Pfam" id="PF06030">
    <property type="entry name" value="WxLIP_PGBD"/>
    <property type="match status" value="1"/>
</dbReference>
<dbReference type="AlphaFoldDB" id="A0A1L8WL30"/>
<reference evidence="2 3" key="1">
    <citation type="submission" date="2014-12" db="EMBL/GenBank/DDBJ databases">
        <title>Draft genome sequences of 29 type strains of Enterococci.</title>
        <authorList>
            <person name="Zhong Z."/>
            <person name="Sun Z."/>
            <person name="Liu W."/>
            <person name="Zhang W."/>
            <person name="Zhang H."/>
        </authorList>
    </citation>
    <scope>NUCLEOTIDE SEQUENCE [LARGE SCALE GENOMIC DNA]</scope>
    <source>
        <strain evidence="2 3">DSM 15687</strain>
    </source>
</reference>
<dbReference type="STRING" id="150033.RV14_GL000258"/>
<dbReference type="InterPro" id="IPR010317">
    <property type="entry name" value="WxLIP_PGBD"/>
</dbReference>
<accession>A0A1L8WL30</accession>
<dbReference type="EMBL" id="JXLB01000010">
    <property type="protein sequence ID" value="OJG81731.1"/>
    <property type="molecule type" value="Genomic_DNA"/>
</dbReference>